<keyword evidence="2" id="KW-1185">Reference proteome</keyword>
<accession>A0A4S8J305</accession>
<protein>
    <submittedName>
        <fullName evidence="1">Uncharacterized protein</fullName>
    </submittedName>
</protein>
<evidence type="ECO:0000313" key="2">
    <source>
        <dbReference type="Proteomes" id="UP000317650"/>
    </source>
</evidence>
<evidence type="ECO:0000313" key="1">
    <source>
        <dbReference type="EMBL" id="THU55750.1"/>
    </source>
</evidence>
<dbReference type="AlphaFoldDB" id="A0A4S8J305"/>
<comment type="caution">
    <text evidence="1">The sequence shown here is derived from an EMBL/GenBank/DDBJ whole genome shotgun (WGS) entry which is preliminary data.</text>
</comment>
<dbReference type="Proteomes" id="UP000317650">
    <property type="component" value="Chromosome 11"/>
</dbReference>
<sequence>MKDEEEKEDDASPVRWLCVNSSSSAHVKSGYFLGTPPSRPTSNSFAGRTTLSACGHTKKANDRRLLSLFTTARWRQLLYLPFVKACTNFKARSRLHVQVFTYHEGVAYVDDKGTGDGAHGPPFPFREHLQPGHLVLMQNGEGGGIAVRPRP</sequence>
<name>A0A4S8J305_MUSBA</name>
<gene>
    <name evidence="1" type="ORF">C4D60_Mb11t09850</name>
</gene>
<reference evidence="1 2" key="1">
    <citation type="journal article" date="2019" name="Nat. Plants">
        <title>Genome sequencing of Musa balbisiana reveals subgenome evolution and function divergence in polyploid bananas.</title>
        <authorList>
            <person name="Yao X."/>
        </authorList>
    </citation>
    <scope>NUCLEOTIDE SEQUENCE [LARGE SCALE GENOMIC DNA]</scope>
    <source>
        <strain evidence="2">cv. DH-PKW</strain>
        <tissue evidence="1">Leaves</tissue>
    </source>
</reference>
<proteinExistence type="predicted"/>
<organism evidence="1 2">
    <name type="scientific">Musa balbisiana</name>
    <name type="common">Banana</name>
    <dbReference type="NCBI Taxonomy" id="52838"/>
    <lineage>
        <taxon>Eukaryota</taxon>
        <taxon>Viridiplantae</taxon>
        <taxon>Streptophyta</taxon>
        <taxon>Embryophyta</taxon>
        <taxon>Tracheophyta</taxon>
        <taxon>Spermatophyta</taxon>
        <taxon>Magnoliopsida</taxon>
        <taxon>Liliopsida</taxon>
        <taxon>Zingiberales</taxon>
        <taxon>Musaceae</taxon>
        <taxon>Musa</taxon>
    </lineage>
</organism>
<dbReference type="EMBL" id="PYDT01000007">
    <property type="protein sequence ID" value="THU55750.1"/>
    <property type="molecule type" value="Genomic_DNA"/>
</dbReference>